<name>A0A543ICG4_9ACTN</name>
<proteinExistence type="predicted"/>
<organism evidence="2 3">
    <name type="scientific">Actinomadura hallensis</name>
    <dbReference type="NCBI Taxonomy" id="337895"/>
    <lineage>
        <taxon>Bacteria</taxon>
        <taxon>Bacillati</taxon>
        <taxon>Actinomycetota</taxon>
        <taxon>Actinomycetes</taxon>
        <taxon>Streptosporangiales</taxon>
        <taxon>Thermomonosporaceae</taxon>
        <taxon>Actinomadura</taxon>
    </lineage>
</organism>
<gene>
    <name evidence="2" type="ORF">FHX41_1895</name>
</gene>
<dbReference type="AlphaFoldDB" id="A0A543ICG4"/>
<reference evidence="2 3" key="1">
    <citation type="submission" date="2019-06" db="EMBL/GenBank/DDBJ databases">
        <title>Sequencing the genomes of 1000 actinobacteria strains.</title>
        <authorList>
            <person name="Klenk H.-P."/>
        </authorList>
    </citation>
    <scope>NUCLEOTIDE SEQUENCE [LARGE SCALE GENOMIC DNA]</scope>
    <source>
        <strain evidence="2 3">DSM 45043</strain>
    </source>
</reference>
<comment type="caution">
    <text evidence="2">The sequence shown here is derived from an EMBL/GenBank/DDBJ whole genome shotgun (WGS) entry which is preliminary data.</text>
</comment>
<evidence type="ECO:0000256" key="1">
    <source>
        <dbReference type="SAM" id="MobiDB-lite"/>
    </source>
</evidence>
<sequence>MRPVPRQTLQRSPVAVLVPVPLQPGQPRVAGLVCLPNVHHLPRRLILGAEQAARPGVRRTGDGGDHRCGRVGPEMIATRTLSTPIEKGTARSLHTETPRPSGP</sequence>
<protein>
    <submittedName>
        <fullName evidence="2">Uncharacterized protein</fullName>
    </submittedName>
</protein>
<dbReference type="EMBL" id="VFPO01000001">
    <property type="protein sequence ID" value="TQM68257.1"/>
    <property type="molecule type" value="Genomic_DNA"/>
</dbReference>
<evidence type="ECO:0000313" key="3">
    <source>
        <dbReference type="Proteomes" id="UP000316706"/>
    </source>
</evidence>
<accession>A0A543ICG4</accession>
<dbReference type="Proteomes" id="UP000316706">
    <property type="component" value="Unassembled WGS sequence"/>
</dbReference>
<evidence type="ECO:0000313" key="2">
    <source>
        <dbReference type="EMBL" id="TQM68257.1"/>
    </source>
</evidence>
<keyword evidence="3" id="KW-1185">Reference proteome</keyword>
<feature type="compositionally biased region" description="Basic and acidic residues" evidence="1">
    <location>
        <begin position="59"/>
        <end position="68"/>
    </location>
</feature>
<feature type="region of interest" description="Disordered" evidence="1">
    <location>
        <begin position="54"/>
        <end position="103"/>
    </location>
</feature>